<evidence type="ECO:0000313" key="7">
    <source>
        <dbReference type="Proteomes" id="UP000202259"/>
    </source>
</evidence>
<dbReference type="GO" id="GO:0009279">
    <property type="term" value="C:cell outer membrane"/>
    <property type="evidence" value="ECO:0007669"/>
    <property type="project" value="TreeGrafter"/>
</dbReference>
<evidence type="ECO:0000313" key="6">
    <source>
        <dbReference type="EMBL" id="ASP47454.1"/>
    </source>
</evidence>
<dbReference type="OrthoDB" id="9795964at2"/>
<evidence type="ECO:0000256" key="4">
    <source>
        <dbReference type="HAMAP-Rule" id="MF_01914"/>
    </source>
</evidence>
<dbReference type="Pfam" id="PF03968">
    <property type="entry name" value="LptD_N"/>
    <property type="match status" value="1"/>
</dbReference>
<reference evidence="6 7" key="1">
    <citation type="submission" date="2017-08" db="EMBL/GenBank/DDBJ databases">
        <title>Complete genome of Colwellia sp. NB097-1, a psychrophile bacterium ioslated from Bering Sea.</title>
        <authorList>
            <person name="Chen X."/>
        </authorList>
    </citation>
    <scope>NUCLEOTIDE SEQUENCE [LARGE SCALE GENOMIC DNA]</scope>
    <source>
        <strain evidence="6 7">NB097-1</strain>
    </source>
</reference>
<proteinExistence type="inferred from homology"/>
<keyword evidence="7" id="KW-1185">Reference proteome</keyword>
<dbReference type="InterPro" id="IPR005653">
    <property type="entry name" value="OstA-like_N"/>
</dbReference>
<dbReference type="GO" id="GO:0043165">
    <property type="term" value="P:Gram-negative-bacterium-type cell outer membrane assembly"/>
    <property type="evidence" value="ECO:0007669"/>
    <property type="project" value="UniProtKB-UniRule"/>
</dbReference>
<dbReference type="Gene3D" id="2.60.450.10">
    <property type="entry name" value="Lipopolysaccharide (LPS) transport protein A like domain"/>
    <property type="match status" value="1"/>
</dbReference>
<evidence type="ECO:0000259" key="5">
    <source>
        <dbReference type="Pfam" id="PF03968"/>
    </source>
</evidence>
<evidence type="ECO:0000256" key="3">
    <source>
        <dbReference type="ARBA" id="ARBA00022764"/>
    </source>
</evidence>
<name>A0A222G7W1_9GAMM</name>
<sequence length="181" mass="20096" precursor="true">MCKPFIKKLKNNLICLTAFALLVPAVSAEKFNVEQEIKISSSRQAADLKNKIFSYIDNVIIAQGTLTIHAELVQVITEDKSDNKIYIAKGSPATFEQTLQDGSPINLQANEIRYEPSMNTVVISGNALLRQEGSEVSGSKITYNFDTEYVNAESLDNAKVETVLQPKNKTELPKKSKDKQE</sequence>
<dbReference type="InterPro" id="IPR014340">
    <property type="entry name" value="LptA"/>
</dbReference>
<dbReference type="GO" id="GO:0015920">
    <property type="term" value="P:lipopolysaccharide transport"/>
    <property type="evidence" value="ECO:0007669"/>
    <property type="project" value="UniProtKB-UniRule"/>
</dbReference>
<comment type="subunit">
    <text evidence="4">Component of the lipopolysaccharide transport and assembly complex.</text>
</comment>
<comment type="function">
    <text evidence="4">Involved in the assembly of lipopolysaccharide (LPS). Required for the translocation of LPS from the inner membrane to the outer membrane. May form a bridge between the inner membrane and the outer membrane, via interactions with LptC and LptD, thereby facilitating LPS transfer across the periplasm.</text>
</comment>
<dbReference type="EMBL" id="CP020465">
    <property type="protein sequence ID" value="ASP47454.1"/>
    <property type="molecule type" value="Genomic_DNA"/>
</dbReference>
<feature type="signal peptide" evidence="4">
    <location>
        <begin position="1"/>
        <end position="28"/>
    </location>
</feature>
<comment type="subcellular location">
    <subcellularLocation>
        <location evidence="4">Periplasm</location>
    </subcellularLocation>
</comment>
<dbReference type="KEGG" id="cber:B5D82_06595"/>
<evidence type="ECO:0000256" key="2">
    <source>
        <dbReference type="ARBA" id="ARBA00022729"/>
    </source>
</evidence>
<dbReference type="PANTHER" id="PTHR36504">
    <property type="entry name" value="LIPOPOLYSACCHARIDE EXPORT SYSTEM PROTEIN LPTA"/>
    <property type="match status" value="1"/>
</dbReference>
<evidence type="ECO:0000256" key="1">
    <source>
        <dbReference type="ARBA" id="ARBA00022448"/>
    </source>
</evidence>
<dbReference type="PANTHER" id="PTHR36504:SF1">
    <property type="entry name" value="LIPOPOLYSACCHARIDE EXPORT SYSTEM PROTEIN LPTA"/>
    <property type="match status" value="1"/>
</dbReference>
<dbReference type="GO" id="GO:0001530">
    <property type="term" value="F:lipopolysaccharide binding"/>
    <property type="evidence" value="ECO:0007669"/>
    <property type="project" value="InterPro"/>
</dbReference>
<keyword evidence="3 4" id="KW-0574">Periplasm</keyword>
<dbReference type="AlphaFoldDB" id="A0A222G7W1"/>
<gene>
    <name evidence="4 6" type="primary">lptA</name>
    <name evidence="6" type="ORF">B5D82_06595</name>
</gene>
<dbReference type="InterPro" id="IPR052037">
    <property type="entry name" value="LPS_export_LptA"/>
</dbReference>
<feature type="domain" description="Organic solvent tolerance-like N-terminal" evidence="5">
    <location>
        <begin position="38"/>
        <end position="148"/>
    </location>
</feature>
<dbReference type="GO" id="GO:0017089">
    <property type="term" value="F:glycolipid transfer activity"/>
    <property type="evidence" value="ECO:0007669"/>
    <property type="project" value="TreeGrafter"/>
</dbReference>
<dbReference type="NCBIfam" id="TIGR03002">
    <property type="entry name" value="outer_YhbN_LptA"/>
    <property type="match status" value="1"/>
</dbReference>
<dbReference type="Proteomes" id="UP000202259">
    <property type="component" value="Chromosome"/>
</dbReference>
<organism evidence="6 7">
    <name type="scientific">Cognaticolwellia beringensis</name>
    <dbReference type="NCBI Taxonomy" id="1967665"/>
    <lineage>
        <taxon>Bacteria</taxon>
        <taxon>Pseudomonadati</taxon>
        <taxon>Pseudomonadota</taxon>
        <taxon>Gammaproteobacteria</taxon>
        <taxon>Alteromonadales</taxon>
        <taxon>Colwelliaceae</taxon>
        <taxon>Cognaticolwellia</taxon>
    </lineage>
</organism>
<protein>
    <recommendedName>
        <fullName evidence="4">Lipopolysaccharide export system protein LptA</fullName>
    </recommendedName>
</protein>
<dbReference type="GO" id="GO:0030288">
    <property type="term" value="C:outer membrane-bounded periplasmic space"/>
    <property type="evidence" value="ECO:0007669"/>
    <property type="project" value="TreeGrafter"/>
</dbReference>
<dbReference type="HAMAP" id="MF_01914">
    <property type="entry name" value="LPS_assembly_LptA"/>
    <property type="match status" value="1"/>
</dbReference>
<keyword evidence="1 4" id="KW-0813">Transport</keyword>
<accession>A0A222G7W1</accession>
<keyword evidence="2 4" id="KW-0732">Signal</keyword>
<feature type="chain" id="PRO_5013405373" description="Lipopolysaccharide export system protein LptA" evidence="4">
    <location>
        <begin position="29"/>
        <end position="181"/>
    </location>
</feature>
<comment type="similarity">
    <text evidence="4">Belongs to the LptA family.</text>
</comment>